<dbReference type="EMBL" id="BQXS01011859">
    <property type="protein sequence ID" value="GKT17543.1"/>
    <property type="molecule type" value="Genomic_DNA"/>
</dbReference>
<dbReference type="Proteomes" id="UP001057375">
    <property type="component" value="Unassembled WGS sequence"/>
</dbReference>
<evidence type="ECO:0000256" key="2">
    <source>
        <dbReference type="SAM" id="MobiDB-lite"/>
    </source>
</evidence>
<evidence type="ECO:0000313" key="5">
    <source>
        <dbReference type="Proteomes" id="UP001057375"/>
    </source>
</evidence>
<keyword evidence="3" id="KW-0472">Membrane</keyword>
<reference evidence="4" key="1">
    <citation type="submission" date="2022-03" db="EMBL/GenBank/DDBJ databases">
        <title>Draft genome sequence of Aduncisulcus paluster, a free-living microaerophilic Fornicata.</title>
        <authorList>
            <person name="Yuyama I."/>
            <person name="Kume K."/>
            <person name="Tamura T."/>
            <person name="Inagaki Y."/>
            <person name="Hashimoto T."/>
        </authorList>
    </citation>
    <scope>NUCLEOTIDE SEQUENCE</scope>
    <source>
        <strain evidence="4">NY0171</strain>
    </source>
</reference>
<evidence type="ECO:0000256" key="3">
    <source>
        <dbReference type="SAM" id="Phobius"/>
    </source>
</evidence>
<accession>A0ABQ5JUH7</accession>
<keyword evidence="3" id="KW-0812">Transmembrane</keyword>
<evidence type="ECO:0000256" key="1">
    <source>
        <dbReference type="SAM" id="Coils"/>
    </source>
</evidence>
<feature type="compositionally biased region" description="Low complexity" evidence="2">
    <location>
        <begin position="21"/>
        <end position="39"/>
    </location>
</feature>
<feature type="transmembrane region" description="Helical" evidence="3">
    <location>
        <begin position="682"/>
        <end position="706"/>
    </location>
</feature>
<protein>
    <submittedName>
        <fullName evidence="4">Uncharacterized protein</fullName>
    </submittedName>
</protein>
<feature type="coiled-coil region" evidence="1">
    <location>
        <begin position="141"/>
        <end position="175"/>
    </location>
</feature>
<feature type="region of interest" description="Disordered" evidence="2">
    <location>
        <begin position="273"/>
        <end position="304"/>
    </location>
</feature>
<proteinExistence type="predicted"/>
<feature type="compositionally biased region" description="Basic and acidic residues" evidence="2">
    <location>
        <begin position="273"/>
        <end position="292"/>
    </location>
</feature>
<feature type="region of interest" description="Disordered" evidence="2">
    <location>
        <begin position="1"/>
        <end position="49"/>
    </location>
</feature>
<keyword evidence="1" id="KW-0175">Coiled coil</keyword>
<comment type="caution">
    <text evidence="4">The sequence shown here is derived from an EMBL/GenBank/DDBJ whole genome shotgun (WGS) entry which is preliminary data.</text>
</comment>
<evidence type="ECO:0000313" key="4">
    <source>
        <dbReference type="EMBL" id="GKT17543.1"/>
    </source>
</evidence>
<gene>
    <name evidence="4" type="ORF">ADUPG1_011124</name>
</gene>
<keyword evidence="5" id="KW-1185">Reference proteome</keyword>
<sequence>MNPNVNPLKLTQKVIKRGQRSLSSPSLKASSSRVFSSPSTRKKKDSRTSLQKILEAKEAAFEKSITNPNYIPPKPDNATLISTMISLQLPRNKERIQDAREEKMVKRSCHSLMYGEKTEIKIPPHLRSQMITHSIPPSALTQAIDSVIDIYEEQLQSLEKKIRKEREEKVKEEEVELFLRTQKSTQKIRSSSSQKDLARRGSFLDTAREEQLDMLEVHSQRLSNVTDEISTAEIREEALRRMEDWKSGEGKTFLEQRIEDIFQEIIGVAKEKEARKTRFAETHSKSTQDDAKYSPSHPSAAVRRDIQSKKKVGISVDSSLSAEYDEEMKEFAEYPMNLSVKSPWTMKQPFSFLPADPTIANPFSLLASLIIPGEVCIAEVVGRFTCEIPAVQRVIRNVKKKKKERRETMFHQARKMAVQEKVRLKDIVQELSPTLKKSNSSMFDHGETKELMLMDGYSVLRESGVDEGFLAEQEQLRAQEAHAAAMAQRKDISPQLRRHVSKDKLVSIPSIDEAFISKSFQHGTNPYLTPKTCFSEFRRAFFPSSGDVLRYLSTLIEVLPFSHPPESDSIGSHIKSMISLKDVHASIIALYIGCYIDIVQKLLPLDVVHSIPEIPTIEGVDMSKYPVKTEISKKIFDNMSNIGIQIGLKREKIALSSMFDCSGSDVRQRRKMRKMALRKDGLPIRFTCVLFPMLCFIVPACVVKLFEEALPPFFLTQRGILTLHSCFKYCTEILNGSNTFDLSSALDLKVIQDVVCDPNSLIWVDAQLALQNELLRKNPGRRYRK</sequence>
<organism evidence="4 5">
    <name type="scientific">Aduncisulcus paluster</name>
    <dbReference type="NCBI Taxonomy" id="2918883"/>
    <lineage>
        <taxon>Eukaryota</taxon>
        <taxon>Metamonada</taxon>
        <taxon>Carpediemonas-like organisms</taxon>
        <taxon>Aduncisulcus</taxon>
    </lineage>
</organism>
<keyword evidence="3" id="KW-1133">Transmembrane helix</keyword>
<name>A0ABQ5JUH7_9EUKA</name>